<dbReference type="VEuPathDB" id="FungiDB:RhiirFUN_013974"/>
<reference evidence="2 3" key="1">
    <citation type="submission" date="2015-10" db="EMBL/GenBank/DDBJ databases">
        <title>Genome analyses suggest a sexual origin of heterokaryosis in a supposedly ancient asexual fungus.</title>
        <authorList>
            <person name="Ropars J."/>
            <person name="Sedzielewska K."/>
            <person name="Noel J."/>
            <person name="Charron P."/>
            <person name="Farinelli L."/>
            <person name="Marton T."/>
            <person name="Kruger M."/>
            <person name="Pelin A."/>
            <person name="Brachmann A."/>
            <person name="Corradi N."/>
        </authorList>
    </citation>
    <scope>NUCLEOTIDE SEQUENCE [LARGE SCALE GENOMIC DNA]</scope>
    <source>
        <strain evidence="2 3">A4</strain>
    </source>
</reference>
<protein>
    <submittedName>
        <fullName evidence="2">Uncharacterized protein</fullName>
    </submittedName>
</protein>
<name>A0A2I1HW34_9GLOM</name>
<dbReference type="AlphaFoldDB" id="A0A2I1HW34"/>
<evidence type="ECO:0000313" key="3">
    <source>
        <dbReference type="Proteomes" id="UP000234323"/>
    </source>
</evidence>
<feature type="non-terminal residue" evidence="2">
    <location>
        <position position="239"/>
    </location>
</feature>
<evidence type="ECO:0000256" key="1">
    <source>
        <dbReference type="SAM" id="MobiDB-lite"/>
    </source>
</evidence>
<gene>
    <name evidence="2" type="ORF">RhiirA4_490814</name>
</gene>
<organism evidence="2 3">
    <name type="scientific">Rhizophagus irregularis</name>
    <dbReference type="NCBI Taxonomy" id="588596"/>
    <lineage>
        <taxon>Eukaryota</taxon>
        <taxon>Fungi</taxon>
        <taxon>Fungi incertae sedis</taxon>
        <taxon>Mucoromycota</taxon>
        <taxon>Glomeromycotina</taxon>
        <taxon>Glomeromycetes</taxon>
        <taxon>Glomerales</taxon>
        <taxon>Glomeraceae</taxon>
        <taxon>Rhizophagus</taxon>
    </lineage>
</organism>
<sequence>MISEHIIPKASPHNDNNGRKKSFTKRYYSSSLVGKFPLKISFSKFHVTRPNRAGYNKIYEIRRSRSYFFELNDLPTNTNDIHLRIHTNDYHMKSTPIFYHNTSCTPNDKYRISCMLTHFFSSQRVLPRKVQQKFFPFIRDRLLARKDMISSRANSSRDRNTTTRTFFNFTYKRYRFYFGLYIPCCQDQKGSPFHTPSEKCQVPSPFVMSRCRRACVTHQSSFFKNEILNNVRQHGRKTK</sequence>
<proteinExistence type="predicted"/>
<feature type="region of interest" description="Disordered" evidence="1">
    <location>
        <begin position="1"/>
        <end position="20"/>
    </location>
</feature>
<dbReference type="Proteomes" id="UP000234323">
    <property type="component" value="Unassembled WGS sequence"/>
</dbReference>
<dbReference type="EMBL" id="LLXI01008840">
    <property type="protein sequence ID" value="PKY63053.1"/>
    <property type="molecule type" value="Genomic_DNA"/>
</dbReference>
<keyword evidence="3" id="KW-1185">Reference proteome</keyword>
<accession>A0A2I1HW34</accession>
<comment type="caution">
    <text evidence="2">The sequence shown here is derived from an EMBL/GenBank/DDBJ whole genome shotgun (WGS) entry which is preliminary data.</text>
</comment>
<dbReference type="VEuPathDB" id="FungiDB:FUN_024744"/>
<evidence type="ECO:0000313" key="2">
    <source>
        <dbReference type="EMBL" id="PKY63053.1"/>
    </source>
</evidence>